<reference evidence="2" key="1">
    <citation type="submission" date="2021-12" db="EMBL/GenBank/DDBJ databases">
        <authorList>
            <person name="Rodrigo-Torres L."/>
            <person name="Arahal R. D."/>
            <person name="Lucena T."/>
        </authorList>
    </citation>
    <scope>NUCLEOTIDE SEQUENCE</scope>
    <source>
        <strain evidence="2">CECT 8267</strain>
    </source>
</reference>
<dbReference type="Pfam" id="PF04463">
    <property type="entry name" value="2-thiour_desulf"/>
    <property type="match status" value="1"/>
</dbReference>
<evidence type="ECO:0000313" key="3">
    <source>
        <dbReference type="Proteomes" id="UP000838100"/>
    </source>
</evidence>
<accession>A0ABM9AFP6</accession>
<dbReference type="InterPro" id="IPR017087">
    <property type="entry name" value="UCP037004"/>
</dbReference>
<sequence length="321" mass="36889">MDTISREKISIGISSCLIGERVRFDSGHKNNSYITGTLSDYFSFTPFCPEVSIGLSIPREPIRLVGIDGETRCVGTRDAERDFTDALDQCAQEQHDWHSNLRGYILKKDSPSCGMERVKLYTEGGPSAPGRNGIGIYANRLMKNFPNLPVEEEGRLGDARLRENFIQRVFIYSRWRDMMAASPELKHIQQFHARHKYIFMSHDQEKARALGAMLADKKGCDIDQLCEQYLSQMTALLKIIASRKNHVNALQHIQGYLKNHLDKEDKEEMTQAITQYHRGLLPLIVPITLLRHHFRRNPNEYISQSFYLKPHPSELMLLNNV</sequence>
<dbReference type="Pfam" id="PF08349">
    <property type="entry name" value="DUF1722"/>
    <property type="match status" value="1"/>
</dbReference>
<comment type="caution">
    <text evidence="2">The sequence shown here is derived from an EMBL/GenBank/DDBJ whole genome shotgun (WGS) entry which is preliminary data.</text>
</comment>
<dbReference type="EMBL" id="CAKLPX010000001">
    <property type="protein sequence ID" value="CAH0991569.1"/>
    <property type="molecule type" value="Genomic_DNA"/>
</dbReference>
<gene>
    <name evidence="2" type="ORF">SIN8267_01678</name>
</gene>
<dbReference type="InterPro" id="IPR013560">
    <property type="entry name" value="DUF1722"/>
</dbReference>
<dbReference type="Proteomes" id="UP000838100">
    <property type="component" value="Unassembled WGS sequence"/>
</dbReference>
<protein>
    <recommendedName>
        <fullName evidence="1">DUF1722 domain-containing protein</fullName>
    </recommendedName>
</protein>
<dbReference type="InterPro" id="IPR007553">
    <property type="entry name" value="2-thiour_desulf"/>
</dbReference>
<dbReference type="PANTHER" id="PTHR30087:SF0">
    <property type="entry name" value="INNER MEMBRANE PROTEIN"/>
    <property type="match status" value="1"/>
</dbReference>
<dbReference type="PIRSF" id="PIRSF037004">
    <property type="entry name" value="UCP037004"/>
    <property type="match status" value="1"/>
</dbReference>
<keyword evidence="3" id="KW-1185">Reference proteome</keyword>
<dbReference type="RefSeq" id="WP_237444214.1">
    <property type="nucleotide sequence ID" value="NZ_CAKLPX010000001.1"/>
</dbReference>
<proteinExistence type="predicted"/>
<organism evidence="2 3">
    <name type="scientific">Sinobacterium norvegicum</name>
    <dbReference type="NCBI Taxonomy" id="1641715"/>
    <lineage>
        <taxon>Bacteria</taxon>
        <taxon>Pseudomonadati</taxon>
        <taxon>Pseudomonadota</taxon>
        <taxon>Gammaproteobacteria</taxon>
        <taxon>Cellvibrionales</taxon>
        <taxon>Spongiibacteraceae</taxon>
        <taxon>Sinobacterium</taxon>
    </lineage>
</organism>
<evidence type="ECO:0000313" key="2">
    <source>
        <dbReference type="EMBL" id="CAH0991569.1"/>
    </source>
</evidence>
<evidence type="ECO:0000259" key="1">
    <source>
        <dbReference type="Pfam" id="PF08349"/>
    </source>
</evidence>
<name>A0ABM9AFP6_9GAMM</name>
<dbReference type="PANTHER" id="PTHR30087">
    <property type="entry name" value="INNER MEMBRANE PROTEIN"/>
    <property type="match status" value="1"/>
</dbReference>
<feature type="domain" description="DUF1722" evidence="1">
    <location>
        <begin position="196"/>
        <end position="312"/>
    </location>
</feature>